<evidence type="ECO:0000256" key="4">
    <source>
        <dbReference type="ARBA" id="ARBA00023242"/>
    </source>
</evidence>
<protein>
    <submittedName>
        <fullName evidence="7">DEBR0S4_01354g1_1</fullName>
    </submittedName>
</protein>
<dbReference type="Pfam" id="PF00172">
    <property type="entry name" value="Zn_clus"/>
    <property type="match status" value="1"/>
</dbReference>
<keyword evidence="3" id="KW-0238">DNA-binding</keyword>
<dbReference type="EMBL" id="CABFWN010000004">
    <property type="protein sequence ID" value="VUG18749.1"/>
    <property type="molecule type" value="Genomic_DNA"/>
</dbReference>
<dbReference type="GO" id="GO:0000981">
    <property type="term" value="F:DNA-binding transcription factor activity, RNA polymerase II-specific"/>
    <property type="evidence" value="ECO:0007669"/>
    <property type="project" value="InterPro"/>
</dbReference>
<sequence>MSVTTKPQKKERVKKTRNRIPTSCEICRKRKLKCDRKHPCSNCVKYHSEGLCKYAIQESTNSTPKAKLTSEILRLKLRIKKLERIMDLNEIDPSKYDDISLVTGSGGKSGIYNMEEFNANNSLDEDPLISLTNRFDQLVIKGNRVLHSGTTSFLAFIRGDVQLMRLFKPYFDRHDIEYAEYNRRIQMKASDFPGTCIDEPLAFLTDAAINEPRACTSDSLDTSASNALQLKYAAHIVAIMEKINKILPPMAVLRDLVDHFFNKVYCMIPYIDEDTFRQELTYVTVPLSDGTCKLALAHMQNASIVALLLIVLRFAYISRSSGAIVTSNNSPTVGPEFIGLAKDLMMSLSRDNSIFKKVTRRNIQVMLMLVLYHTYSPELNETNPESAINLTTLIEMVRVFGGNRDPTNFPNVFKDARQNNIYRRMFYEMFYLDALNSFTFGCPLTFHDDEYDVELPKLPRKETKIMRQFRKGEKVNVSSYNLRRLFIEDTSNMYTKMTYEATLILRDGVKAFQDVHAGSKRSCMEKVIKRLENFLENKQPALTAMIHGSDIEKYFVGSSALFGFFKVPMFRCYELRLHLLSVVNTFYYLLYLNEANTNVSDSNGEKHAALQSRYEVKSTESALILFKDAFDYAKYYTSRKSTNTASAKDMKYEKFSEGLEPFFMTKCTALQERTILWLFAVILRNLDPEDHSRSLKDIISDFGSSTETLMTLEWFSLDIECNSCTNTKYIYVLLHYLKEYYFLCNSLKDEIFSCWRNTLQVRFFINYLHVTEADKFKQLVDPAVVFSDSQKVPTSASPPKQDNVYSANGGMQSNSLEQLVSGDLNEFFVSDNQQKVEDLLYQGKTSDALDQIVAESSKYSDPSLDFGMLNNVMLRDDDNSANIVSHNKSGPASFIDASPNFSMSVSSTSGSSASPGTVDPRMVSSSFSSQGTSDKQKGASSTSSLTPGNSQPYIVNSFVPDSEFRYTDPSLLKNQEINLADLLSKLQNGSDFVTQGS</sequence>
<accession>A0A7D9H3I3</accession>
<dbReference type="InterPro" id="IPR001138">
    <property type="entry name" value="Zn2Cys6_DnaBD"/>
</dbReference>
<feature type="domain" description="Zn(2)-C6 fungal-type" evidence="6">
    <location>
        <begin position="23"/>
        <end position="54"/>
    </location>
</feature>
<proteinExistence type="predicted"/>
<dbReference type="SMART" id="SM00066">
    <property type="entry name" value="GAL4"/>
    <property type="match status" value="1"/>
</dbReference>
<evidence type="ECO:0000256" key="2">
    <source>
        <dbReference type="ARBA" id="ARBA00022723"/>
    </source>
</evidence>
<organism evidence="7 8">
    <name type="scientific">Dekkera bruxellensis</name>
    <name type="common">Brettanomyces custersii</name>
    <dbReference type="NCBI Taxonomy" id="5007"/>
    <lineage>
        <taxon>Eukaryota</taxon>
        <taxon>Fungi</taxon>
        <taxon>Dikarya</taxon>
        <taxon>Ascomycota</taxon>
        <taxon>Saccharomycotina</taxon>
        <taxon>Pichiomycetes</taxon>
        <taxon>Pichiales</taxon>
        <taxon>Pichiaceae</taxon>
        <taxon>Brettanomyces</taxon>
    </lineage>
</organism>
<dbReference type="GO" id="GO:0008270">
    <property type="term" value="F:zinc ion binding"/>
    <property type="evidence" value="ECO:0007669"/>
    <property type="project" value="InterPro"/>
</dbReference>
<dbReference type="GO" id="GO:0005634">
    <property type="term" value="C:nucleus"/>
    <property type="evidence" value="ECO:0007669"/>
    <property type="project" value="UniProtKB-SubCell"/>
</dbReference>
<evidence type="ECO:0000256" key="5">
    <source>
        <dbReference type="SAM" id="MobiDB-lite"/>
    </source>
</evidence>
<dbReference type="PROSITE" id="PS50048">
    <property type="entry name" value="ZN2_CY6_FUNGAL_2"/>
    <property type="match status" value="1"/>
</dbReference>
<feature type="compositionally biased region" description="Low complexity" evidence="5">
    <location>
        <begin position="905"/>
        <end position="914"/>
    </location>
</feature>
<reference evidence="7 8" key="1">
    <citation type="submission" date="2019-07" db="EMBL/GenBank/DDBJ databases">
        <authorList>
            <person name="Friedrich A."/>
            <person name="Schacherer J."/>
        </authorList>
    </citation>
    <scope>NUCLEOTIDE SEQUENCE [LARGE SCALE GENOMIC DNA]</scope>
</reference>
<dbReference type="InterPro" id="IPR007219">
    <property type="entry name" value="XnlR_reg_dom"/>
</dbReference>
<keyword evidence="2" id="KW-0479">Metal-binding</keyword>
<dbReference type="PANTHER" id="PTHR46910:SF3">
    <property type="entry name" value="HALOTOLERANCE PROTEIN 9-RELATED"/>
    <property type="match status" value="1"/>
</dbReference>
<name>A0A7D9H3I3_DEKBR</name>
<gene>
    <name evidence="7" type="ORF">DEBR0S4_01354G</name>
</gene>
<dbReference type="InterPro" id="IPR036864">
    <property type="entry name" value="Zn2-C6_fun-type_DNA-bd_sf"/>
</dbReference>
<dbReference type="Proteomes" id="UP000478008">
    <property type="component" value="Unassembled WGS sequence"/>
</dbReference>
<keyword evidence="4" id="KW-0539">Nucleus</keyword>
<feature type="compositionally biased region" description="Polar residues" evidence="5">
    <location>
        <begin position="923"/>
        <end position="954"/>
    </location>
</feature>
<comment type="subcellular location">
    <subcellularLocation>
        <location evidence="1">Nucleus</location>
    </subcellularLocation>
</comment>
<dbReference type="InterPro" id="IPR050987">
    <property type="entry name" value="AtrR-like"/>
</dbReference>
<dbReference type="SUPFAM" id="SSF57701">
    <property type="entry name" value="Zn2/Cys6 DNA-binding domain"/>
    <property type="match status" value="1"/>
</dbReference>
<keyword evidence="8" id="KW-1185">Reference proteome</keyword>
<feature type="region of interest" description="Disordered" evidence="5">
    <location>
        <begin position="905"/>
        <end position="954"/>
    </location>
</feature>
<evidence type="ECO:0000313" key="8">
    <source>
        <dbReference type="Proteomes" id="UP000478008"/>
    </source>
</evidence>
<evidence type="ECO:0000256" key="3">
    <source>
        <dbReference type="ARBA" id="ARBA00023125"/>
    </source>
</evidence>
<evidence type="ECO:0000259" key="6">
    <source>
        <dbReference type="PROSITE" id="PS50048"/>
    </source>
</evidence>
<dbReference type="AlphaFoldDB" id="A0A7D9H3I3"/>
<dbReference type="CDD" id="cd00067">
    <property type="entry name" value="GAL4"/>
    <property type="match status" value="1"/>
</dbReference>
<dbReference type="CDD" id="cd12148">
    <property type="entry name" value="fungal_TF_MHR"/>
    <property type="match status" value="1"/>
</dbReference>
<evidence type="ECO:0000256" key="1">
    <source>
        <dbReference type="ARBA" id="ARBA00004123"/>
    </source>
</evidence>
<dbReference type="Gene3D" id="4.10.240.10">
    <property type="entry name" value="Zn(2)-C6 fungal-type DNA-binding domain"/>
    <property type="match status" value="1"/>
</dbReference>
<evidence type="ECO:0000313" key="7">
    <source>
        <dbReference type="EMBL" id="VUG18749.1"/>
    </source>
</evidence>
<dbReference type="GO" id="GO:0006351">
    <property type="term" value="P:DNA-templated transcription"/>
    <property type="evidence" value="ECO:0007669"/>
    <property type="project" value="InterPro"/>
</dbReference>
<dbReference type="Pfam" id="PF04082">
    <property type="entry name" value="Fungal_trans"/>
    <property type="match status" value="1"/>
</dbReference>
<dbReference type="GO" id="GO:0003677">
    <property type="term" value="F:DNA binding"/>
    <property type="evidence" value="ECO:0007669"/>
    <property type="project" value="UniProtKB-KW"/>
</dbReference>
<dbReference type="PANTHER" id="PTHR46910">
    <property type="entry name" value="TRANSCRIPTION FACTOR PDR1"/>
    <property type="match status" value="1"/>
</dbReference>
<dbReference type="PROSITE" id="PS00463">
    <property type="entry name" value="ZN2_CY6_FUNGAL_1"/>
    <property type="match status" value="1"/>
</dbReference>